<name>A0A2P2ILZ0_RHIMU</name>
<protein>
    <submittedName>
        <fullName evidence="1">Uncharacterized protein</fullName>
    </submittedName>
</protein>
<proteinExistence type="predicted"/>
<accession>A0A2P2ILZ0</accession>
<evidence type="ECO:0000313" key="1">
    <source>
        <dbReference type="EMBL" id="MBW82257.1"/>
    </source>
</evidence>
<dbReference type="AlphaFoldDB" id="A0A2P2ILZ0"/>
<organism evidence="1">
    <name type="scientific">Rhizophora mucronata</name>
    <name type="common">Asiatic mangrove</name>
    <dbReference type="NCBI Taxonomy" id="61149"/>
    <lineage>
        <taxon>Eukaryota</taxon>
        <taxon>Viridiplantae</taxon>
        <taxon>Streptophyta</taxon>
        <taxon>Embryophyta</taxon>
        <taxon>Tracheophyta</taxon>
        <taxon>Spermatophyta</taxon>
        <taxon>Magnoliopsida</taxon>
        <taxon>eudicotyledons</taxon>
        <taxon>Gunneridae</taxon>
        <taxon>Pentapetalae</taxon>
        <taxon>rosids</taxon>
        <taxon>fabids</taxon>
        <taxon>Malpighiales</taxon>
        <taxon>Rhizophoraceae</taxon>
        <taxon>Rhizophora</taxon>
    </lineage>
</organism>
<dbReference type="EMBL" id="GGEC01001774">
    <property type="protein sequence ID" value="MBW82257.1"/>
    <property type="molecule type" value="Transcribed_RNA"/>
</dbReference>
<reference evidence="1" key="1">
    <citation type="submission" date="2018-02" db="EMBL/GenBank/DDBJ databases">
        <title>Rhizophora mucronata_Transcriptome.</title>
        <authorList>
            <person name="Meera S.P."/>
            <person name="Sreeshan A."/>
            <person name="Augustine A."/>
        </authorList>
    </citation>
    <scope>NUCLEOTIDE SEQUENCE</scope>
    <source>
        <tissue evidence="1">Leaf</tissue>
    </source>
</reference>
<sequence length="35" mass="4107">MLFLCFGIWKMRKLRLGPSSFDQICVLFSGRLVED</sequence>